<comment type="caution">
    <text evidence="1">The sequence shown here is derived from an EMBL/GenBank/DDBJ whole genome shotgun (WGS) entry which is preliminary data.</text>
</comment>
<keyword evidence="2" id="KW-1185">Reference proteome</keyword>
<organism evidence="1 2">
    <name type="scientific">Protea cynaroides</name>
    <dbReference type="NCBI Taxonomy" id="273540"/>
    <lineage>
        <taxon>Eukaryota</taxon>
        <taxon>Viridiplantae</taxon>
        <taxon>Streptophyta</taxon>
        <taxon>Embryophyta</taxon>
        <taxon>Tracheophyta</taxon>
        <taxon>Spermatophyta</taxon>
        <taxon>Magnoliopsida</taxon>
        <taxon>Proteales</taxon>
        <taxon>Proteaceae</taxon>
        <taxon>Protea</taxon>
    </lineage>
</organism>
<evidence type="ECO:0000313" key="2">
    <source>
        <dbReference type="Proteomes" id="UP001141806"/>
    </source>
</evidence>
<dbReference type="Proteomes" id="UP001141806">
    <property type="component" value="Unassembled WGS sequence"/>
</dbReference>
<proteinExistence type="predicted"/>
<accession>A0A9Q0KHH7</accession>
<sequence length="200" mass="21790">MTKRHRISVVEKGKAPLDSVVQGKVPAGKEGSVPLGLAGNFSNASARGSTTVGGRSFATVTAGLPDLSVLPRLVVEGGVIRVVIPYVAIDKQLEKYKIDLDRKDFHKGIIVADLSRVLSEQWSVESCEEGPVMVDNPVASTTPIHTAVNTSRQGLGVWADVVDDTDDQGLEEWGRCRLTWSYRWKVLIPRLLVEDLCRSL</sequence>
<reference evidence="1" key="1">
    <citation type="journal article" date="2023" name="Plant J.">
        <title>The genome of the king protea, Protea cynaroides.</title>
        <authorList>
            <person name="Chang J."/>
            <person name="Duong T.A."/>
            <person name="Schoeman C."/>
            <person name="Ma X."/>
            <person name="Roodt D."/>
            <person name="Barker N."/>
            <person name="Li Z."/>
            <person name="Van de Peer Y."/>
            <person name="Mizrachi E."/>
        </authorList>
    </citation>
    <scope>NUCLEOTIDE SEQUENCE</scope>
    <source>
        <tissue evidence="1">Young leaves</tissue>
    </source>
</reference>
<protein>
    <submittedName>
        <fullName evidence="1">Uncharacterized protein</fullName>
    </submittedName>
</protein>
<name>A0A9Q0KHH7_9MAGN</name>
<gene>
    <name evidence="1" type="ORF">NE237_003458</name>
</gene>
<evidence type="ECO:0000313" key="1">
    <source>
        <dbReference type="EMBL" id="KAJ4970359.1"/>
    </source>
</evidence>
<dbReference type="EMBL" id="JAMYWD010000005">
    <property type="protein sequence ID" value="KAJ4970359.1"/>
    <property type="molecule type" value="Genomic_DNA"/>
</dbReference>
<dbReference type="AlphaFoldDB" id="A0A9Q0KHH7"/>